<gene>
    <name evidence="5" type="ORF">Ctob_004436</name>
</gene>
<dbReference type="Proteomes" id="UP000037460">
    <property type="component" value="Unassembled WGS sequence"/>
</dbReference>
<protein>
    <submittedName>
        <fullName evidence="5">Cbl-interacting protein kinase 1</fullName>
    </submittedName>
</protein>
<dbReference type="AlphaFoldDB" id="A0A0M0JV18"/>
<keyword evidence="2" id="KW-0067">ATP-binding</keyword>
<feature type="region of interest" description="Disordered" evidence="3">
    <location>
        <begin position="1"/>
        <end position="22"/>
    </location>
</feature>
<evidence type="ECO:0000313" key="5">
    <source>
        <dbReference type="EMBL" id="KOO30379.1"/>
    </source>
</evidence>
<comment type="caution">
    <text evidence="5">The sequence shown here is derived from an EMBL/GenBank/DDBJ whole genome shotgun (WGS) entry which is preliminary data.</text>
</comment>
<dbReference type="GO" id="GO:0035556">
    <property type="term" value="P:intracellular signal transduction"/>
    <property type="evidence" value="ECO:0007669"/>
    <property type="project" value="TreeGrafter"/>
</dbReference>
<dbReference type="PANTHER" id="PTHR24346">
    <property type="entry name" value="MAP/MICROTUBULE AFFINITY-REGULATING KINASE"/>
    <property type="match status" value="1"/>
</dbReference>
<feature type="region of interest" description="Disordered" evidence="3">
    <location>
        <begin position="338"/>
        <end position="381"/>
    </location>
</feature>
<dbReference type="Gene3D" id="1.10.510.10">
    <property type="entry name" value="Transferase(Phosphotransferase) domain 1"/>
    <property type="match status" value="1"/>
</dbReference>
<keyword evidence="5" id="KW-0808">Transferase</keyword>
<reference evidence="6" key="1">
    <citation type="journal article" date="2015" name="PLoS Genet.">
        <title>Genome Sequence and Transcriptome Analyses of Chrysochromulina tobin: Metabolic Tools for Enhanced Algal Fitness in the Prominent Order Prymnesiales (Haptophyceae).</title>
        <authorList>
            <person name="Hovde B.T."/>
            <person name="Deodato C.R."/>
            <person name="Hunsperger H.M."/>
            <person name="Ryken S.A."/>
            <person name="Yost W."/>
            <person name="Jha R.K."/>
            <person name="Patterson J."/>
            <person name="Monnat R.J. Jr."/>
            <person name="Barlow S.B."/>
            <person name="Starkenburg S.R."/>
            <person name="Cattolico R.A."/>
        </authorList>
    </citation>
    <scope>NUCLEOTIDE SEQUENCE</scope>
    <source>
        <strain evidence="6">CCMP291</strain>
    </source>
</reference>
<dbReference type="Pfam" id="PF00069">
    <property type="entry name" value="Pkinase"/>
    <property type="match status" value="1"/>
</dbReference>
<feature type="compositionally biased region" description="Basic and acidic residues" evidence="3">
    <location>
        <begin position="349"/>
        <end position="362"/>
    </location>
</feature>
<keyword evidence="1" id="KW-0547">Nucleotide-binding</keyword>
<dbReference type="EMBL" id="JWZX01002239">
    <property type="protein sequence ID" value="KOO30379.1"/>
    <property type="molecule type" value="Genomic_DNA"/>
</dbReference>
<dbReference type="InterPro" id="IPR000719">
    <property type="entry name" value="Prot_kinase_dom"/>
</dbReference>
<evidence type="ECO:0000313" key="6">
    <source>
        <dbReference type="Proteomes" id="UP000037460"/>
    </source>
</evidence>
<dbReference type="SUPFAM" id="SSF56112">
    <property type="entry name" value="Protein kinase-like (PK-like)"/>
    <property type="match status" value="1"/>
</dbReference>
<evidence type="ECO:0000256" key="3">
    <source>
        <dbReference type="SAM" id="MobiDB-lite"/>
    </source>
</evidence>
<dbReference type="PROSITE" id="PS50011">
    <property type="entry name" value="PROTEIN_KINASE_DOM"/>
    <property type="match status" value="1"/>
</dbReference>
<feature type="domain" description="Protein kinase" evidence="4">
    <location>
        <begin position="1"/>
        <end position="282"/>
    </location>
</feature>
<dbReference type="SMART" id="SM00220">
    <property type="entry name" value="S_TKc"/>
    <property type="match status" value="1"/>
</dbReference>
<accession>A0A0M0JV18</accession>
<dbReference type="OrthoDB" id="4062651at2759"/>
<keyword evidence="6" id="KW-1185">Reference proteome</keyword>
<dbReference type="InterPro" id="IPR011009">
    <property type="entry name" value="Kinase-like_dom_sf"/>
</dbReference>
<name>A0A0M0JV18_9EUKA</name>
<sequence length="432" mass="47008">MAGNHPQVPMHPRAGPIDSEMPPYPNSQVVGCDMCDIMVPMHTFRDDQHLVNDRIVKAIQPRVPLFKLEPSESETPAHIQGLVQTLRIVKSPDSAEEHRELCSADLFDAVLSSGGALTGGDLSQGLEWFSQIATTVAQCHAYGLTHGQLRPEHVLLSADGQTVKLLGFDPQSWRQVRFGPNLDGQLALRPPNPHDAPELSGRTHASASELAAADMWSLGVLLTAVLVEYPPVYDHSTSLIQWPQALHAAPPALRHLLECLLHPQPSQRPLSAAVAAHAHALLRSRAQCAPMASGLELSKASAPPPPSTSSSTPLDSLRSENRCEGRCEGLSSSDLDCRLPEEWMPSGRPRIEPLPRFDRTESTHSLSSAENTALPDDLSEAPTRASSLLELEESVAKRPALSKCEMLYVQLRMLEARDKLDARPLKLSATDV</sequence>
<keyword evidence="5" id="KW-0418">Kinase</keyword>
<feature type="region of interest" description="Disordered" evidence="3">
    <location>
        <begin position="294"/>
        <end position="320"/>
    </location>
</feature>
<proteinExistence type="predicted"/>
<evidence type="ECO:0000259" key="4">
    <source>
        <dbReference type="PROSITE" id="PS50011"/>
    </source>
</evidence>
<dbReference type="GO" id="GO:0005737">
    <property type="term" value="C:cytoplasm"/>
    <property type="evidence" value="ECO:0007669"/>
    <property type="project" value="TreeGrafter"/>
</dbReference>
<evidence type="ECO:0000256" key="2">
    <source>
        <dbReference type="ARBA" id="ARBA00022840"/>
    </source>
</evidence>
<dbReference type="GO" id="GO:0004674">
    <property type="term" value="F:protein serine/threonine kinase activity"/>
    <property type="evidence" value="ECO:0007669"/>
    <property type="project" value="TreeGrafter"/>
</dbReference>
<evidence type="ECO:0000256" key="1">
    <source>
        <dbReference type="ARBA" id="ARBA00022741"/>
    </source>
</evidence>
<organism evidence="5 6">
    <name type="scientific">Chrysochromulina tobinii</name>
    <dbReference type="NCBI Taxonomy" id="1460289"/>
    <lineage>
        <taxon>Eukaryota</taxon>
        <taxon>Haptista</taxon>
        <taxon>Haptophyta</taxon>
        <taxon>Prymnesiophyceae</taxon>
        <taxon>Prymnesiales</taxon>
        <taxon>Chrysochromulinaceae</taxon>
        <taxon>Chrysochromulina</taxon>
    </lineage>
</organism>
<dbReference type="PANTHER" id="PTHR24346:SF30">
    <property type="entry name" value="MATERNAL EMBRYONIC LEUCINE ZIPPER KINASE"/>
    <property type="match status" value="1"/>
</dbReference>
<dbReference type="GO" id="GO:0005524">
    <property type="term" value="F:ATP binding"/>
    <property type="evidence" value="ECO:0007669"/>
    <property type="project" value="UniProtKB-KW"/>
</dbReference>